<dbReference type="Pfam" id="PF01208">
    <property type="entry name" value="URO-D"/>
    <property type="match status" value="1"/>
</dbReference>
<dbReference type="RefSeq" id="WP_025205521.1">
    <property type="nucleotide sequence ID" value="NZ_CP046996.1"/>
</dbReference>
<dbReference type="GO" id="GO:0006779">
    <property type="term" value="P:porphyrin-containing compound biosynthetic process"/>
    <property type="evidence" value="ECO:0007669"/>
    <property type="project" value="InterPro"/>
</dbReference>
<evidence type="ECO:0000313" key="2">
    <source>
        <dbReference type="EMBL" id="QHA00420.1"/>
    </source>
</evidence>
<name>A0A857DGI8_9FIRM</name>
<keyword evidence="2" id="KW-0808">Transferase</keyword>
<evidence type="ECO:0000313" key="3">
    <source>
        <dbReference type="Proteomes" id="UP000430508"/>
    </source>
</evidence>
<accession>A0A857DGI8</accession>
<dbReference type="PANTHER" id="PTHR47099">
    <property type="entry name" value="METHYLCOBAMIDE:COM METHYLTRANSFERASE MTBA"/>
    <property type="match status" value="1"/>
</dbReference>
<feature type="domain" description="Uroporphyrinogen decarboxylase (URO-D)" evidence="1">
    <location>
        <begin position="176"/>
        <end position="371"/>
    </location>
</feature>
<dbReference type="InterPro" id="IPR000257">
    <property type="entry name" value="Uroporphyrinogen_deCOase"/>
</dbReference>
<dbReference type="GO" id="GO:0004853">
    <property type="term" value="F:uroporphyrinogen decarboxylase activity"/>
    <property type="evidence" value="ECO:0007669"/>
    <property type="project" value="InterPro"/>
</dbReference>
<keyword evidence="2" id="KW-0489">Methyltransferase</keyword>
<dbReference type="InterPro" id="IPR052024">
    <property type="entry name" value="Methanogen_methyltrans"/>
</dbReference>
<protein>
    <submittedName>
        <fullName evidence="2">Methyltransferase</fullName>
    </submittedName>
</protein>
<evidence type="ECO:0000259" key="1">
    <source>
        <dbReference type="Pfam" id="PF01208"/>
    </source>
</evidence>
<dbReference type="Proteomes" id="UP000430508">
    <property type="component" value="Chromosome"/>
</dbReference>
<dbReference type="PANTHER" id="PTHR47099:SF1">
    <property type="entry name" value="METHYLCOBAMIDE:COM METHYLTRANSFERASE MTBA"/>
    <property type="match status" value="1"/>
</dbReference>
<dbReference type="EMBL" id="CP046996">
    <property type="protein sequence ID" value="QHA00420.1"/>
    <property type="molecule type" value="Genomic_DNA"/>
</dbReference>
<gene>
    <name evidence="2" type="ORF">GQ588_07150</name>
</gene>
<dbReference type="AlphaFoldDB" id="A0A857DGI8"/>
<dbReference type="GO" id="GO:0032259">
    <property type="term" value="P:methylation"/>
    <property type="evidence" value="ECO:0007669"/>
    <property type="project" value="UniProtKB-KW"/>
</dbReference>
<organism evidence="2 3">
    <name type="scientific">Dehalobacter restrictus</name>
    <dbReference type="NCBI Taxonomy" id="55583"/>
    <lineage>
        <taxon>Bacteria</taxon>
        <taxon>Bacillati</taxon>
        <taxon>Bacillota</taxon>
        <taxon>Clostridia</taxon>
        <taxon>Eubacteriales</taxon>
        <taxon>Desulfitobacteriaceae</taxon>
        <taxon>Dehalobacter</taxon>
    </lineage>
</organism>
<dbReference type="InterPro" id="IPR038071">
    <property type="entry name" value="UROD/MetE-like_sf"/>
</dbReference>
<dbReference type="Gene3D" id="3.20.20.210">
    <property type="match status" value="1"/>
</dbReference>
<proteinExistence type="predicted"/>
<dbReference type="GO" id="GO:0008168">
    <property type="term" value="F:methyltransferase activity"/>
    <property type="evidence" value="ECO:0007669"/>
    <property type="project" value="UniProtKB-KW"/>
</dbReference>
<dbReference type="SUPFAM" id="SSF51726">
    <property type="entry name" value="UROD/MetE-like"/>
    <property type="match status" value="1"/>
</dbReference>
<sequence>MNPLYLERLEKAKKTIVFENDSVTSCYIGTATPPAHMGITMAEYINDQEKGLDIFIDYVNEINATAPVDCLNSGYMPKPNIALATAWFSKIKVPGRDLPENSLWQVEEKKVMQDADYDLVIEKGYNGLFEKIFPQVADMAEFQEFIRYNQENGAKDAGKYINAGYPVITASMISPPFEMLCGARTMGQFYMDCYKMPDKVKAALDAMLPDIVNSAVGIAKAAQGVGTWVGGWRGASALVSTKIWEKLVWPYIYDAAITLVDNGLTPIFHLDQNWDRDIERFLEVPAKKCILNTDGMTDLRNAKKKLGDHIAFMGDVPAQLLATGTPEQVSDYVKRLLDDIGTEGVFVTPGCDAPANAKFENMVAMFKAAAEF</sequence>
<reference evidence="2 3" key="1">
    <citation type="submission" date="2019-12" db="EMBL/GenBank/DDBJ databases">
        <title>Sequence classification of anaerobic respiratory reductive dehalogenases: First we see many, then we see few.</title>
        <authorList>
            <person name="Molenda O."/>
            <person name="Puentes Jacome L.A."/>
            <person name="Cao X."/>
            <person name="Nesbo C.L."/>
            <person name="Tang S."/>
            <person name="Morson N."/>
            <person name="Patron J."/>
            <person name="Lomheim L."/>
            <person name="Wishart D.S."/>
            <person name="Edwards E.A."/>
        </authorList>
    </citation>
    <scope>NUCLEOTIDE SEQUENCE [LARGE SCALE GENOMIC DNA]</scope>
    <source>
        <strain evidence="2 3">12DCA</strain>
    </source>
</reference>